<accession>A0AAZ1WYV1</accession>
<feature type="transmembrane region" description="Helical" evidence="5">
    <location>
        <begin position="269"/>
        <end position="289"/>
    </location>
</feature>
<evidence type="ECO:0000256" key="4">
    <source>
        <dbReference type="ARBA" id="ARBA00023136"/>
    </source>
</evidence>
<dbReference type="SUPFAM" id="SSF103473">
    <property type="entry name" value="MFS general substrate transporter"/>
    <property type="match status" value="1"/>
</dbReference>
<evidence type="ECO:0000256" key="3">
    <source>
        <dbReference type="ARBA" id="ARBA00022989"/>
    </source>
</evidence>
<evidence type="ECO:0000256" key="1">
    <source>
        <dbReference type="ARBA" id="ARBA00004141"/>
    </source>
</evidence>
<keyword evidence="7" id="KW-1185">Reference proteome</keyword>
<dbReference type="AlphaFoldDB" id="A0AAZ1WYV1"/>
<reference evidence="6" key="3">
    <citation type="submission" date="2025-09" db="UniProtKB">
        <authorList>
            <consortium name="Ensembl"/>
        </authorList>
    </citation>
    <scope>IDENTIFICATION</scope>
</reference>
<keyword evidence="3 5" id="KW-1133">Transmembrane helix</keyword>
<evidence type="ECO:0000313" key="7">
    <source>
        <dbReference type="Proteomes" id="UP000472276"/>
    </source>
</evidence>
<evidence type="ECO:0000256" key="5">
    <source>
        <dbReference type="SAM" id="Phobius"/>
    </source>
</evidence>
<reference evidence="7" key="1">
    <citation type="submission" date="2020-03" db="EMBL/GenBank/DDBJ databases">
        <title>Evolution of repeat sequences and sex chromosomes of tilapia species revealed by chromosome-level genomes.</title>
        <authorList>
            <person name="Xu L."/>
            <person name="Tao W."/>
            <person name="Wang D."/>
            <person name="Zhou Q."/>
        </authorList>
    </citation>
    <scope>NUCLEOTIDE SEQUENCE [LARGE SCALE GENOMIC DNA]</scope>
    <source>
        <strain evidence="7">Israel</strain>
    </source>
</reference>
<dbReference type="GO" id="GO:0022857">
    <property type="term" value="F:transmembrane transporter activity"/>
    <property type="evidence" value="ECO:0007669"/>
    <property type="project" value="InterPro"/>
</dbReference>
<evidence type="ECO:0000313" key="6">
    <source>
        <dbReference type="Ensembl" id="ENSOABP00000060585.1"/>
    </source>
</evidence>
<comment type="subcellular location">
    <subcellularLocation>
        <location evidence="1">Membrane</location>
        <topology evidence="1">Multi-pass membrane protein</topology>
    </subcellularLocation>
</comment>
<protein>
    <recommendedName>
        <fullName evidence="8">Solute carrier family 22 member 13b</fullName>
    </recommendedName>
</protein>
<evidence type="ECO:0000256" key="2">
    <source>
        <dbReference type="ARBA" id="ARBA00022692"/>
    </source>
</evidence>
<dbReference type="Ensembl" id="ENSOABT00000066254.1">
    <property type="protein sequence ID" value="ENSOABP00000060585.1"/>
    <property type="gene ID" value="ENSOABG00000007452.2"/>
</dbReference>
<dbReference type="Gene3D" id="1.10.286.90">
    <property type="entry name" value="MFS transporter, transmembrane helix TM10b"/>
    <property type="match status" value="1"/>
</dbReference>
<evidence type="ECO:0008006" key="8">
    <source>
        <dbReference type="Google" id="ProtNLM"/>
    </source>
</evidence>
<organism evidence="6 7">
    <name type="scientific">Oreochromis aureus</name>
    <name type="common">Israeli tilapia</name>
    <name type="synonym">Chromis aureus</name>
    <dbReference type="NCBI Taxonomy" id="47969"/>
    <lineage>
        <taxon>Eukaryota</taxon>
        <taxon>Metazoa</taxon>
        <taxon>Chordata</taxon>
        <taxon>Craniata</taxon>
        <taxon>Vertebrata</taxon>
        <taxon>Euteleostomi</taxon>
        <taxon>Actinopterygii</taxon>
        <taxon>Neopterygii</taxon>
        <taxon>Teleostei</taxon>
        <taxon>Neoteleostei</taxon>
        <taxon>Acanthomorphata</taxon>
        <taxon>Ovalentaria</taxon>
        <taxon>Cichlomorphae</taxon>
        <taxon>Cichliformes</taxon>
        <taxon>Cichlidae</taxon>
        <taxon>African cichlids</taxon>
        <taxon>Pseudocrenilabrinae</taxon>
        <taxon>Oreochromini</taxon>
        <taxon>Oreochromis</taxon>
    </lineage>
</organism>
<dbReference type="InterPro" id="IPR036259">
    <property type="entry name" value="MFS_trans_sf"/>
</dbReference>
<dbReference type="Gene3D" id="1.20.1250.20">
    <property type="entry name" value="MFS general substrate transporter like domains"/>
    <property type="match status" value="2"/>
</dbReference>
<dbReference type="InterPro" id="IPR005828">
    <property type="entry name" value="MFS_sugar_transport-like"/>
</dbReference>
<keyword evidence="2 5" id="KW-0812">Transmembrane</keyword>
<feature type="transmembrane region" description="Helical" evidence="5">
    <location>
        <begin position="235"/>
        <end position="257"/>
    </location>
</feature>
<proteinExistence type="predicted"/>
<sequence>MNVGMFVAFDVIGQVFTGLSFPHHCNTDWILERAPNLTDERQRNLTIPVNEDGEFENCKMFTPVDWDLETIEKDGINTTTSCIDGWDYEAEPGASSIVTEASQSISMAGTMVGALVFGAISDRFGRRFAALLALLLVSLFGVSIAFSPNIYVYMVLKFFSGVSSIKLKVHMGLNLLFNRLLPESARWLMTQGRKEEALKELQRAARVNKKKVPEDVLNNVNSINTENFRNFGLNIYLTQLIFAVVEIPANLCGLTLIQRFGRRICQACFLLFGGAAYLSVVVTVLAVLGKFSATASFTLQKSPQSVCFCRQNGVGLNSMCARVAGIIAPLVRLLESYHHIIPMLVYGIVPVVAGCFSLLLPETLNVEFPDHTELNRGYSALMRRLCCQFEKFRQIPKPKESQDFGFIWFIFALSVLM</sequence>
<keyword evidence="4 5" id="KW-0472">Membrane</keyword>
<name>A0AAZ1WYV1_OREAU</name>
<dbReference type="Pfam" id="PF00083">
    <property type="entry name" value="Sugar_tr"/>
    <property type="match status" value="1"/>
</dbReference>
<reference evidence="6" key="2">
    <citation type="submission" date="2025-08" db="UniProtKB">
        <authorList>
            <consortium name="Ensembl"/>
        </authorList>
    </citation>
    <scope>IDENTIFICATION</scope>
</reference>
<dbReference type="GO" id="GO:0016020">
    <property type="term" value="C:membrane"/>
    <property type="evidence" value="ECO:0007669"/>
    <property type="project" value="UniProtKB-SubCell"/>
</dbReference>
<feature type="transmembrane region" description="Helical" evidence="5">
    <location>
        <begin position="128"/>
        <end position="154"/>
    </location>
</feature>
<dbReference type="Proteomes" id="UP000472276">
    <property type="component" value="Unassembled WGS sequence"/>
</dbReference>
<dbReference type="PANTHER" id="PTHR24064">
    <property type="entry name" value="SOLUTE CARRIER FAMILY 22 MEMBER"/>
    <property type="match status" value="1"/>
</dbReference>
<feature type="transmembrane region" description="Helical" evidence="5">
    <location>
        <begin position="340"/>
        <end position="360"/>
    </location>
</feature>